<proteinExistence type="predicted"/>
<dbReference type="Proteomes" id="UP001500390">
    <property type="component" value="Unassembled WGS sequence"/>
</dbReference>
<evidence type="ECO:0000313" key="3">
    <source>
        <dbReference type="Proteomes" id="UP001500390"/>
    </source>
</evidence>
<dbReference type="InterPro" id="IPR054343">
    <property type="entry name" value="TY-Chap_M"/>
</dbReference>
<accession>A0ABP8JUD5</accession>
<dbReference type="Pfam" id="PF22551">
    <property type="entry name" value="TY-Chap1"/>
    <property type="match status" value="1"/>
</dbReference>
<organism evidence="2 3">
    <name type="scientific">Ornithinibacter aureus</name>
    <dbReference type="NCBI Taxonomy" id="622664"/>
    <lineage>
        <taxon>Bacteria</taxon>
        <taxon>Bacillati</taxon>
        <taxon>Actinomycetota</taxon>
        <taxon>Actinomycetes</taxon>
        <taxon>Micrococcales</taxon>
        <taxon>Intrasporangiaceae</taxon>
        <taxon>Ornithinibacter</taxon>
    </lineage>
</organism>
<feature type="domain" description="TY-Chap central" evidence="1">
    <location>
        <begin position="45"/>
        <end position="141"/>
    </location>
</feature>
<keyword evidence="3" id="KW-1185">Reference proteome</keyword>
<evidence type="ECO:0000259" key="1">
    <source>
        <dbReference type="Pfam" id="PF22551"/>
    </source>
</evidence>
<sequence>MGPGGMVVGCDQGDMEGSLMSRYGGPMTDPTSLPNFPPPADEHPLRGRVLDILVDLGLAPNLDTDGDVAFTVNEQQLFIRCTEGEVEIMRVFGQWQIQEEMLGDRLKLHETCNELNLNMNCLKSGVAGSTLVVTSEHLATPGADVSSLIQVSIQVILSGVHIWHQRLLGIDPNAPETDAGSPS</sequence>
<reference evidence="3" key="1">
    <citation type="journal article" date="2019" name="Int. J. Syst. Evol. Microbiol.">
        <title>The Global Catalogue of Microorganisms (GCM) 10K type strain sequencing project: providing services to taxonomists for standard genome sequencing and annotation.</title>
        <authorList>
            <consortium name="The Broad Institute Genomics Platform"/>
            <consortium name="The Broad Institute Genome Sequencing Center for Infectious Disease"/>
            <person name="Wu L."/>
            <person name="Ma J."/>
        </authorList>
    </citation>
    <scope>NUCLEOTIDE SEQUENCE [LARGE SCALE GENOMIC DNA]</scope>
    <source>
        <strain evidence="3">JCM 17738</strain>
    </source>
</reference>
<protein>
    <recommendedName>
        <fullName evidence="1">TY-Chap central domain-containing protein</fullName>
    </recommendedName>
</protein>
<name>A0ABP8JUD5_9MICO</name>
<gene>
    <name evidence="2" type="ORF">GCM10023153_18300</name>
</gene>
<evidence type="ECO:0000313" key="2">
    <source>
        <dbReference type="EMBL" id="GAA4395882.1"/>
    </source>
</evidence>
<comment type="caution">
    <text evidence="2">The sequence shown here is derived from an EMBL/GenBank/DDBJ whole genome shotgun (WGS) entry which is preliminary data.</text>
</comment>
<dbReference type="EMBL" id="BAABFX010000026">
    <property type="protein sequence ID" value="GAA4395882.1"/>
    <property type="molecule type" value="Genomic_DNA"/>
</dbReference>